<keyword evidence="1" id="KW-0175">Coiled coil</keyword>
<gene>
    <name evidence="2" type="ORF">BARAN1_1250</name>
</gene>
<accession>A0A2X3KLF0</accession>
<keyword evidence="3" id="KW-1185">Reference proteome</keyword>
<name>A0A2X3KLF0_9BACT</name>
<dbReference type="Proteomes" id="UP000249818">
    <property type="component" value="Chromosome BARAN1"/>
</dbReference>
<sequence length="87" mass="9821">MCEPHPHARAQAFSHACCEPMPHPMRGCCEPMPAPHHGTGCCDPNIGFRRRFVNREEKIAQLEAYLADLRAEAKAVEEKLAKLRRAE</sequence>
<organism evidence="2 3">
    <name type="scientific">Candidatus Bipolaricaulis anaerobius</name>
    <dbReference type="NCBI Taxonomy" id="2026885"/>
    <lineage>
        <taxon>Bacteria</taxon>
        <taxon>Candidatus Bipolaricaulota</taxon>
        <taxon>Candidatus Bipolaricaulia</taxon>
        <taxon>Candidatus Bipolaricaulales</taxon>
        <taxon>Candidatus Bipolaricaulaceae</taxon>
        <taxon>Candidatus Bipolaricaulis</taxon>
    </lineage>
</organism>
<evidence type="ECO:0000313" key="2">
    <source>
        <dbReference type="EMBL" id="SQD93272.1"/>
    </source>
</evidence>
<protein>
    <recommendedName>
        <fullName evidence="4">DUF5320 domain-containing protein</fullName>
    </recommendedName>
</protein>
<dbReference type="RefSeq" id="WP_157959533.1">
    <property type="nucleotide sequence ID" value="NZ_LS483254.1"/>
</dbReference>
<reference evidence="3" key="1">
    <citation type="submission" date="2018-05" db="EMBL/GenBank/DDBJ databases">
        <authorList>
            <person name="Hao L."/>
        </authorList>
    </citation>
    <scope>NUCLEOTIDE SEQUENCE [LARGE SCALE GENOMIC DNA]</scope>
</reference>
<proteinExistence type="predicted"/>
<evidence type="ECO:0008006" key="4">
    <source>
        <dbReference type="Google" id="ProtNLM"/>
    </source>
</evidence>
<dbReference type="AlphaFoldDB" id="A0A2X3KLF0"/>
<dbReference type="KEGG" id="bana:BARAN1_1250"/>
<evidence type="ECO:0000256" key="1">
    <source>
        <dbReference type="SAM" id="Coils"/>
    </source>
</evidence>
<evidence type="ECO:0000313" key="3">
    <source>
        <dbReference type="Proteomes" id="UP000249818"/>
    </source>
</evidence>
<dbReference type="EMBL" id="LS483254">
    <property type="protein sequence ID" value="SQD93272.1"/>
    <property type="molecule type" value="Genomic_DNA"/>
</dbReference>
<feature type="coiled-coil region" evidence="1">
    <location>
        <begin position="52"/>
        <end position="86"/>
    </location>
</feature>